<dbReference type="AlphaFoldDB" id="A0AAV4NMC5"/>
<evidence type="ECO:0000313" key="1">
    <source>
        <dbReference type="EMBL" id="GIX85921.1"/>
    </source>
</evidence>
<proteinExistence type="predicted"/>
<evidence type="ECO:0000313" key="2">
    <source>
        <dbReference type="Proteomes" id="UP001054837"/>
    </source>
</evidence>
<keyword evidence="2" id="KW-1185">Reference proteome</keyword>
<protein>
    <submittedName>
        <fullName evidence="1">Uncharacterized protein</fullName>
    </submittedName>
</protein>
<gene>
    <name evidence="1" type="ORF">CDAR_113581</name>
</gene>
<name>A0AAV4NMC5_9ARAC</name>
<accession>A0AAV4NMC5</accession>
<dbReference type="EMBL" id="BPLQ01001841">
    <property type="protein sequence ID" value="GIX85921.1"/>
    <property type="molecule type" value="Genomic_DNA"/>
</dbReference>
<comment type="caution">
    <text evidence="1">The sequence shown here is derived from an EMBL/GenBank/DDBJ whole genome shotgun (WGS) entry which is preliminary data.</text>
</comment>
<organism evidence="1 2">
    <name type="scientific">Caerostris darwini</name>
    <dbReference type="NCBI Taxonomy" id="1538125"/>
    <lineage>
        <taxon>Eukaryota</taxon>
        <taxon>Metazoa</taxon>
        <taxon>Ecdysozoa</taxon>
        <taxon>Arthropoda</taxon>
        <taxon>Chelicerata</taxon>
        <taxon>Arachnida</taxon>
        <taxon>Araneae</taxon>
        <taxon>Araneomorphae</taxon>
        <taxon>Entelegynae</taxon>
        <taxon>Araneoidea</taxon>
        <taxon>Araneidae</taxon>
        <taxon>Caerostris</taxon>
    </lineage>
</organism>
<reference evidence="1 2" key="1">
    <citation type="submission" date="2021-06" db="EMBL/GenBank/DDBJ databases">
        <title>Caerostris darwini draft genome.</title>
        <authorList>
            <person name="Kono N."/>
            <person name="Arakawa K."/>
        </authorList>
    </citation>
    <scope>NUCLEOTIDE SEQUENCE [LARGE SCALE GENOMIC DNA]</scope>
</reference>
<dbReference type="Proteomes" id="UP001054837">
    <property type="component" value="Unassembled WGS sequence"/>
</dbReference>
<sequence length="165" mass="18578">MFFSFYQTIFKITSYLASGYKNKGVPPWGDFLSFLSRFFQTCPSGHQKCFWTAPFSKVRCVALRFCLKCGLGDKGGWVVIDDETGVWGKGKKSLATPPVSRFFQTSPRGHQKCFWTAPFSKVRCVALRFCLKWGSGDKGGWVVIDDKTGVWGEEKELSNPSCVQV</sequence>